<feature type="compositionally biased region" description="Polar residues" evidence="14">
    <location>
        <begin position="595"/>
        <end position="613"/>
    </location>
</feature>
<dbReference type="GO" id="GO:0007031">
    <property type="term" value="P:peroxisome organization"/>
    <property type="evidence" value="ECO:0007669"/>
    <property type="project" value="UniProtKB-KW"/>
</dbReference>
<reference evidence="17" key="1">
    <citation type="submission" date="2025-08" db="UniProtKB">
        <authorList>
            <consortium name="Ensembl"/>
        </authorList>
    </citation>
    <scope>IDENTIFICATION</scope>
</reference>
<comment type="subcellular location">
    <subcellularLocation>
        <location evidence="2">Endoplasmic reticulum membrane</location>
        <topology evidence="2">Peripheral membrane protein</topology>
    </subcellularLocation>
    <subcellularLocation>
        <location evidence="1">Golgi apparatus membrane</location>
        <topology evidence="1">Peripheral membrane protein</topology>
    </subcellularLocation>
</comment>
<evidence type="ECO:0000256" key="8">
    <source>
        <dbReference type="ARBA" id="ARBA00022927"/>
    </source>
</evidence>
<evidence type="ECO:0000256" key="7">
    <source>
        <dbReference type="ARBA" id="ARBA00022892"/>
    </source>
</evidence>
<protein>
    <recommendedName>
        <fullName evidence="13">Protein transport protein sec16</fullName>
    </recommendedName>
</protein>
<sequence length="836" mass="92601">MECCKPSLFYFSFFRWGDGCLPPDLGLKLGQLLKRILPGTEDLYQTYHSPALREEYAYGSYYYHRHLQEERVPRQGSPYVWHEDYRDQKYLQEHQRANQKSPFAETQFQSKSQNPYKDSPASNSGQEEPGDLLPESLLTEAQKNKVILNDSEEQEEMRTFPGPLVREDVHKVDIMTFCQQKAAQSRRSETQGSRDSALLWQLLVLLCRQNGSMVGSDIAELLMQDCTKLEKYKRQPPVANLISLTDEDWPVLSSGSRNLLTGEIPPSVDTPAQIVEKFTKLLYYGRKKEALEWAMKNHLWGHALFLASKMDSRTYSWVMSGFTSTLALNDPLQTLFQLMSGRIPQAATCCGDKQWGDWRPHLAVILSNQGGDPELYQRTIVTMGDTLAGKGLVEAAHFCYLMAHVPFGYYTVKTDHLALLGSSHSQEFLKFATTEAIQRTEIFEYCQMLGRPKSFIPSFQVYKLLYASRLADYGLASQALHYCEAIGTALLSQGESSHPVLLVELIKLAERLKLSDPLVLERHRRPGDRELEPDWLLHLRGRHKELQQKGAGDTGDPHPARLDISGARKTTEHTFYQDLSGHQGNSEALGGCSAQWPTPEQTGPAQLSPQQPFALQPGSYPAGGGSQQTGVPVPLYAVPETHPAGTLGSVAVTGAPGERAWEEAQQMHPPPGENTVVSSETFQPPDGQKVVFKPQVPQLPRARRVSESSAVSDKDDEEGSSDEADKKSSQSTAQRERPGEAKENTKSSGFGWFSWFRSKPTNNASPSGDEDSSDSPDSEETPRASSPTQPVLGLPPTPAPEPQTLPGTSAFSSDEGTANPVSSGPPVVLSVLPRGV</sequence>
<evidence type="ECO:0000313" key="17">
    <source>
        <dbReference type="Ensembl" id="ENSSSCP00040044046.1"/>
    </source>
</evidence>
<keyword evidence="9 13" id="KW-0333">Golgi apparatus</keyword>
<evidence type="ECO:0000313" key="18">
    <source>
        <dbReference type="Proteomes" id="UP000694722"/>
    </source>
</evidence>
<evidence type="ECO:0000256" key="2">
    <source>
        <dbReference type="ARBA" id="ARBA00004406"/>
    </source>
</evidence>
<organism evidence="17 18">
    <name type="scientific">Sus scrofa</name>
    <name type="common">Pig</name>
    <dbReference type="NCBI Taxonomy" id="9823"/>
    <lineage>
        <taxon>Eukaryota</taxon>
        <taxon>Metazoa</taxon>
        <taxon>Chordata</taxon>
        <taxon>Craniata</taxon>
        <taxon>Vertebrata</taxon>
        <taxon>Euteleostomi</taxon>
        <taxon>Mammalia</taxon>
        <taxon>Eutheria</taxon>
        <taxon>Laurasiatheria</taxon>
        <taxon>Artiodactyla</taxon>
        <taxon>Suina</taxon>
        <taxon>Suidae</taxon>
        <taxon>Sus</taxon>
    </lineage>
</organism>
<dbReference type="InterPro" id="IPR024340">
    <property type="entry name" value="Sec16_CCD"/>
</dbReference>
<feature type="domain" description="Sec16 central conserved" evidence="16">
    <location>
        <begin position="143"/>
        <end position="211"/>
    </location>
</feature>
<proteinExistence type="inferred from homology"/>
<feature type="compositionally biased region" description="Polar residues" evidence="14">
    <location>
        <begin position="98"/>
        <end position="126"/>
    </location>
</feature>
<evidence type="ECO:0000256" key="13">
    <source>
        <dbReference type="RuleBase" id="RU364101"/>
    </source>
</evidence>
<feature type="compositionally biased region" description="Pro residues" evidence="14">
    <location>
        <begin position="793"/>
        <end position="803"/>
    </location>
</feature>
<evidence type="ECO:0000256" key="5">
    <source>
        <dbReference type="ARBA" id="ARBA00022593"/>
    </source>
</evidence>
<evidence type="ECO:0000256" key="12">
    <source>
        <dbReference type="ARBA" id="ARBA00046776"/>
    </source>
</evidence>
<comment type="function">
    <text evidence="11">Plays a role in the organization of the endoplasmic reticulum exit sites (ERES), also known as transitional endoplasmic reticulum (tER). Required for secretory cargo traffic from the endoplasmic reticulum to the Golgi apparatus. Involved in peroxisome biogenesis. Regulates the transport of peroxisomal biogenesis factors PEX3 and PEX16 from the ER to peroxisomes.</text>
</comment>
<comment type="similarity">
    <text evidence="3 13">Belongs to the SEC16 family.</text>
</comment>
<name>A0A8D1FZG4_PIG</name>
<keyword evidence="5" id="KW-0962">Peroxisome biogenesis</keyword>
<dbReference type="FunFam" id="1.25.40.1030:FF:000003">
    <property type="entry name" value="Protein transport protein sec16"/>
    <property type="match status" value="1"/>
</dbReference>
<evidence type="ECO:0000259" key="16">
    <source>
        <dbReference type="Pfam" id="PF12932"/>
    </source>
</evidence>
<dbReference type="Gene3D" id="1.25.40.1030">
    <property type="match status" value="1"/>
</dbReference>
<evidence type="ECO:0000256" key="14">
    <source>
        <dbReference type="SAM" id="MobiDB-lite"/>
    </source>
</evidence>
<feature type="compositionally biased region" description="Low complexity" evidence="14">
    <location>
        <begin position="820"/>
        <end position="836"/>
    </location>
</feature>
<dbReference type="Pfam" id="PF12931">
    <property type="entry name" value="TPR_Sec16"/>
    <property type="match status" value="1"/>
</dbReference>
<dbReference type="Proteomes" id="UP000694722">
    <property type="component" value="Unplaced"/>
</dbReference>
<dbReference type="GO" id="GO:0005789">
    <property type="term" value="C:endoplasmic reticulum membrane"/>
    <property type="evidence" value="ECO:0007669"/>
    <property type="project" value="UniProtKB-SubCell"/>
</dbReference>
<feature type="domain" description="Sec16 Sec23-binding" evidence="15">
    <location>
        <begin position="280"/>
        <end position="514"/>
    </location>
</feature>
<dbReference type="GO" id="GO:0070971">
    <property type="term" value="C:endoplasmic reticulum exit site"/>
    <property type="evidence" value="ECO:0007669"/>
    <property type="project" value="UniProtKB-ARBA"/>
</dbReference>
<dbReference type="AlphaFoldDB" id="A0A8D1FZG4"/>
<keyword evidence="10 13" id="KW-0472">Membrane</keyword>
<dbReference type="Ensembl" id="ENSSSCT00040098563.1">
    <property type="protein sequence ID" value="ENSSSCP00040044046.1"/>
    <property type="gene ID" value="ENSSSCG00040069091.1"/>
</dbReference>
<dbReference type="GO" id="GO:0015031">
    <property type="term" value="P:protein transport"/>
    <property type="evidence" value="ECO:0007669"/>
    <property type="project" value="UniProtKB-KW"/>
</dbReference>
<feature type="region of interest" description="Disordered" evidence="14">
    <location>
        <begin position="579"/>
        <end position="628"/>
    </location>
</feature>
<keyword evidence="4 13" id="KW-0813">Transport</keyword>
<keyword evidence="7 13" id="KW-0931">ER-Golgi transport</keyword>
<feature type="compositionally biased region" description="Basic and acidic residues" evidence="14">
    <location>
        <begin position="723"/>
        <end position="745"/>
    </location>
</feature>
<evidence type="ECO:0000259" key="15">
    <source>
        <dbReference type="Pfam" id="PF12931"/>
    </source>
</evidence>
<evidence type="ECO:0000256" key="1">
    <source>
        <dbReference type="ARBA" id="ARBA00004395"/>
    </source>
</evidence>
<feature type="region of interest" description="Disordered" evidence="14">
    <location>
        <begin position="94"/>
        <end position="137"/>
    </location>
</feature>
<feature type="region of interest" description="Disordered" evidence="14">
    <location>
        <begin position="662"/>
        <end position="836"/>
    </location>
</feature>
<dbReference type="PANTHER" id="PTHR13402">
    <property type="entry name" value="RGPR-RELATED"/>
    <property type="match status" value="1"/>
</dbReference>
<feature type="compositionally biased region" description="Low complexity" evidence="14">
    <location>
        <begin position="747"/>
        <end position="756"/>
    </location>
</feature>
<evidence type="ECO:0000256" key="4">
    <source>
        <dbReference type="ARBA" id="ARBA00022448"/>
    </source>
</evidence>
<feature type="compositionally biased region" description="Acidic residues" evidence="14">
    <location>
        <begin position="768"/>
        <end position="779"/>
    </location>
</feature>
<keyword evidence="6 13" id="KW-0256">Endoplasmic reticulum</keyword>
<dbReference type="InterPro" id="IPR024298">
    <property type="entry name" value="Sec16_Sec23-bd"/>
</dbReference>
<evidence type="ECO:0000256" key="10">
    <source>
        <dbReference type="ARBA" id="ARBA00023136"/>
    </source>
</evidence>
<evidence type="ECO:0000256" key="11">
    <source>
        <dbReference type="ARBA" id="ARBA00045648"/>
    </source>
</evidence>
<dbReference type="GO" id="GO:0016192">
    <property type="term" value="P:vesicle-mediated transport"/>
    <property type="evidence" value="ECO:0007669"/>
    <property type="project" value="UniProtKB-KW"/>
</dbReference>
<dbReference type="Pfam" id="PF12932">
    <property type="entry name" value="Sec16"/>
    <property type="match status" value="1"/>
</dbReference>
<dbReference type="CDD" id="cd09233">
    <property type="entry name" value="ACE1-Sec16-like"/>
    <property type="match status" value="1"/>
</dbReference>
<evidence type="ECO:0000256" key="6">
    <source>
        <dbReference type="ARBA" id="ARBA00022824"/>
    </source>
</evidence>
<dbReference type="GO" id="GO:0000139">
    <property type="term" value="C:Golgi membrane"/>
    <property type="evidence" value="ECO:0007669"/>
    <property type="project" value="UniProtKB-SubCell"/>
</dbReference>
<accession>A0A8D1FZG4</accession>
<keyword evidence="8 13" id="KW-0653">Protein transport</keyword>
<dbReference type="PANTHER" id="PTHR13402:SF11">
    <property type="entry name" value="PROTEIN TRANSPORT PROTEIN SEC16B"/>
    <property type="match status" value="1"/>
</dbReference>
<evidence type="ECO:0000256" key="9">
    <source>
        <dbReference type="ARBA" id="ARBA00023034"/>
    </source>
</evidence>
<comment type="subunit">
    <text evidence="12">SEC16A and SEC16B are each present in multiple copies in a heteromeric complex. Interacts with TFG. Interacts with SEC13.</text>
</comment>
<evidence type="ECO:0000256" key="3">
    <source>
        <dbReference type="ARBA" id="ARBA00005927"/>
    </source>
</evidence>